<feature type="signal peptide" evidence="5">
    <location>
        <begin position="1"/>
        <end position="22"/>
    </location>
</feature>
<gene>
    <name evidence="6" type="ORF">HG263_13075</name>
</gene>
<feature type="chain" id="PRO_5032458956" evidence="5">
    <location>
        <begin position="23"/>
        <end position="498"/>
    </location>
</feature>
<comment type="subcellular location">
    <subcellularLocation>
        <location evidence="1">Secreted</location>
    </subcellularLocation>
</comment>
<dbReference type="InterPro" id="IPR001343">
    <property type="entry name" value="Hemolysn_Ca-bd"/>
</dbReference>
<evidence type="ECO:0000256" key="4">
    <source>
        <dbReference type="SAM" id="MobiDB-lite"/>
    </source>
</evidence>
<dbReference type="GO" id="GO:0005576">
    <property type="term" value="C:extracellular region"/>
    <property type="evidence" value="ECO:0007669"/>
    <property type="project" value="UniProtKB-SubCell"/>
</dbReference>
<evidence type="ECO:0000256" key="5">
    <source>
        <dbReference type="SAM" id="SignalP"/>
    </source>
</evidence>
<organism evidence="6 7">
    <name type="scientific">Pseudoalteromonas caenipelagi</name>
    <dbReference type="NCBI Taxonomy" id="2726988"/>
    <lineage>
        <taxon>Bacteria</taxon>
        <taxon>Pseudomonadati</taxon>
        <taxon>Pseudomonadota</taxon>
        <taxon>Gammaproteobacteria</taxon>
        <taxon>Alteromonadales</taxon>
        <taxon>Pseudoalteromonadaceae</taxon>
        <taxon>Pseudoalteromonas</taxon>
    </lineage>
</organism>
<dbReference type="Proteomes" id="UP000586305">
    <property type="component" value="Unassembled WGS sequence"/>
</dbReference>
<keyword evidence="2" id="KW-0964">Secreted</keyword>
<name>A0A849VG25_9GAMM</name>
<dbReference type="GO" id="GO:0005509">
    <property type="term" value="F:calcium ion binding"/>
    <property type="evidence" value="ECO:0007669"/>
    <property type="project" value="InterPro"/>
</dbReference>
<feature type="compositionally biased region" description="Basic and acidic residues" evidence="4">
    <location>
        <begin position="157"/>
        <end position="166"/>
    </location>
</feature>
<dbReference type="SUPFAM" id="SSF51120">
    <property type="entry name" value="beta-Roll"/>
    <property type="match status" value="3"/>
</dbReference>
<keyword evidence="7" id="KW-1185">Reference proteome</keyword>
<evidence type="ECO:0000256" key="3">
    <source>
        <dbReference type="ARBA" id="ARBA00022837"/>
    </source>
</evidence>
<dbReference type="RefSeq" id="WP_171626528.1">
    <property type="nucleotide sequence ID" value="NZ_JABBPG010000005.1"/>
</dbReference>
<evidence type="ECO:0000313" key="7">
    <source>
        <dbReference type="Proteomes" id="UP000586305"/>
    </source>
</evidence>
<sequence>MAFKLNSLCLALSLGASNYVMASCGGIGDGASAYISGTTLLIKGSSASETFTLTSSGDDLTVTRKQGNSSSCDLFQLSQLSNIKATLGNGNDNYDGSQVSLTQQIYGDAGNDNINSGSKNDLLYGGAGDDTLSGQGGNDQLHGESGKDILSGGNGDDILKGGDDHDKLFGDGNNDTLFGENGGDLLMGGQGTDILFGGNDNDYLGGGCRLSNAGNSYIYQLSSCNSNNDGGDTLYGGNGHDVLSGGEGNDKLYGEDGNDYLTGNGGREDRLYGGDGDDALLEAGDASVNSIKWHKAWGNGGDDLMFVYGEDSDQEGGSGNDVIITSSTQYDAKIDGGKNGDYIWSADSAPQGTCGKGDDKGMVFLNSCENVTWVKDYQGLLSKVDKKSNYDNPYYDAANSVVELSSPHNGYDKGWRSFGSRPYALFDIVSSVVFNRWLDDQTTTPYSYHEWKVTIHIGSGIYGTYTNCMEDNFSYKCKYLIQQNQICYDKSGDTVDCG</sequence>
<dbReference type="Pfam" id="PF00353">
    <property type="entry name" value="HemolysinCabind"/>
    <property type="match status" value="5"/>
</dbReference>
<dbReference type="PANTHER" id="PTHR38340">
    <property type="entry name" value="S-LAYER PROTEIN"/>
    <property type="match status" value="1"/>
</dbReference>
<evidence type="ECO:0000256" key="2">
    <source>
        <dbReference type="ARBA" id="ARBA00022525"/>
    </source>
</evidence>
<dbReference type="AlphaFoldDB" id="A0A849VG25"/>
<keyword evidence="3" id="KW-0106">Calcium</keyword>
<dbReference type="InterPro" id="IPR050557">
    <property type="entry name" value="RTX_toxin/Mannuronan_C5-epim"/>
</dbReference>
<evidence type="ECO:0000256" key="1">
    <source>
        <dbReference type="ARBA" id="ARBA00004613"/>
    </source>
</evidence>
<dbReference type="InterPro" id="IPR018511">
    <property type="entry name" value="Hemolysin-typ_Ca-bd_CS"/>
</dbReference>
<evidence type="ECO:0000313" key="6">
    <source>
        <dbReference type="EMBL" id="NOU51463.1"/>
    </source>
</evidence>
<reference evidence="6 7" key="1">
    <citation type="submission" date="2020-04" db="EMBL/GenBank/DDBJ databases">
        <title>Pseudoalteromonas caenipelagi sp. nov., isolated from a tidal flat.</title>
        <authorList>
            <person name="Park S."/>
            <person name="Yoon J.-H."/>
        </authorList>
    </citation>
    <scope>NUCLEOTIDE SEQUENCE [LARGE SCALE GENOMIC DNA]</scope>
    <source>
        <strain evidence="6 7">JBTF-M23</strain>
    </source>
</reference>
<dbReference type="PRINTS" id="PR00313">
    <property type="entry name" value="CABNDNGRPT"/>
</dbReference>
<dbReference type="PROSITE" id="PS51257">
    <property type="entry name" value="PROKAR_LIPOPROTEIN"/>
    <property type="match status" value="1"/>
</dbReference>
<dbReference type="PANTHER" id="PTHR38340:SF1">
    <property type="entry name" value="S-LAYER PROTEIN"/>
    <property type="match status" value="1"/>
</dbReference>
<accession>A0A849VG25</accession>
<feature type="region of interest" description="Disordered" evidence="4">
    <location>
        <begin position="125"/>
        <end position="166"/>
    </location>
</feature>
<keyword evidence="5" id="KW-0732">Signal</keyword>
<comment type="caution">
    <text evidence="6">The sequence shown here is derived from an EMBL/GenBank/DDBJ whole genome shotgun (WGS) entry which is preliminary data.</text>
</comment>
<dbReference type="InterPro" id="IPR011049">
    <property type="entry name" value="Serralysin-like_metalloprot_C"/>
</dbReference>
<proteinExistence type="predicted"/>
<dbReference type="EMBL" id="JABBPG010000005">
    <property type="protein sequence ID" value="NOU51463.1"/>
    <property type="molecule type" value="Genomic_DNA"/>
</dbReference>
<dbReference type="Gene3D" id="2.150.10.10">
    <property type="entry name" value="Serralysin-like metalloprotease, C-terminal"/>
    <property type="match status" value="2"/>
</dbReference>
<dbReference type="PROSITE" id="PS00330">
    <property type="entry name" value="HEMOLYSIN_CALCIUM"/>
    <property type="match status" value="2"/>
</dbReference>
<protein>
    <submittedName>
        <fullName evidence="6">Calcium-binding protein</fullName>
    </submittedName>
</protein>